<dbReference type="AlphaFoldDB" id="A0A0R1KE74"/>
<keyword evidence="1" id="KW-0472">Membrane</keyword>
<organism evidence="2 3">
    <name type="scientific">Companilactobacillus nodensis DSM 19682 = JCM 14932 = NBRC 107160</name>
    <dbReference type="NCBI Taxonomy" id="1423775"/>
    <lineage>
        <taxon>Bacteria</taxon>
        <taxon>Bacillati</taxon>
        <taxon>Bacillota</taxon>
        <taxon>Bacilli</taxon>
        <taxon>Lactobacillales</taxon>
        <taxon>Lactobacillaceae</taxon>
        <taxon>Companilactobacillus</taxon>
    </lineage>
</organism>
<feature type="transmembrane region" description="Helical" evidence="1">
    <location>
        <begin position="36"/>
        <end position="58"/>
    </location>
</feature>
<gene>
    <name evidence="2" type="ORF">FD03_GL002482</name>
</gene>
<reference evidence="2 3" key="1">
    <citation type="journal article" date="2015" name="Genome Announc.">
        <title>Expanding the biotechnology potential of lactobacilli through comparative genomics of 213 strains and associated genera.</title>
        <authorList>
            <person name="Sun Z."/>
            <person name="Harris H.M."/>
            <person name="McCann A."/>
            <person name="Guo C."/>
            <person name="Argimon S."/>
            <person name="Zhang W."/>
            <person name="Yang X."/>
            <person name="Jeffery I.B."/>
            <person name="Cooney J.C."/>
            <person name="Kagawa T.F."/>
            <person name="Liu W."/>
            <person name="Song Y."/>
            <person name="Salvetti E."/>
            <person name="Wrobel A."/>
            <person name="Rasinkangas P."/>
            <person name="Parkhill J."/>
            <person name="Rea M.C."/>
            <person name="O'Sullivan O."/>
            <person name="Ritari J."/>
            <person name="Douillard F.P."/>
            <person name="Paul Ross R."/>
            <person name="Yang R."/>
            <person name="Briner A.E."/>
            <person name="Felis G.E."/>
            <person name="de Vos W.M."/>
            <person name="Barrangou R."/>
            <person name="Klaenhammer T.R."/>
            <person name="Caufield P.W."/>
            <person name="Cui Y."/>
            <person name="Zhang H."/>
            <person name="O'Toole P.W."/>
        </authorList>
    </citation>
    <scope>NUCLEOTIDE SEQUENCE [LARGE SCALE GENOMIC DNA]</scope>
    <source>
        <strain evidence="2 3">DSM 19682</strain>
    </source>
</reference>
<accession>A0A0R1KE74</accession>
<dbReference type="Proteomes" id="UP000051248">
    <property type="component" value="Unassembled WGS sequence"/>
</dbReference>
<keyword evidence="1" id="KW-1133">Transmembrane helix</keyword>
<evidence type="ECO:0000256" key="1">
    <source>
        <dbReference type="SAM" id="Phobius"/>
    </source>
</evidence>
<evidence type="ECO:0000313" key="2">
    <source>
        <dbReference type="EMBL" id="KRK78705.1"/>
    </source>
</evidence>
<name>A0A0R1KE74_9LACO</name>
<evidence type="ECO:0000313" key="3">
    <source>
        <dbReference type="Proteomes" id="UP000051248"/>
    </source>
</evidence>
<proteinExistence type="predicted"/>
<keyword evidence="3" id="KW-1185">Reference proteome</keyword>
<keyword evidence="1" id="KW-0812">Transmembrane</keyword>
<dbReference type="EMBL" id="AZDZ01000022">
    <property type="protein sequence ID" value="KRK78705.1"/>
    <property type="molecule type" value="Genomic_DNA"/>
</dbReference>
<sequence length="61" mass="6665">MAIAIGIYQLLGTRTFFELEKKDGHMTAPKVEFAEWSSVLISAIIIIMGVCVLAFVGVTAY</sequence>
<protein>
    <submittedName>
        <fullName evidence="2">Uncharacterized protein</fullName>
    </submittedName>
</protein>
<comment type="caution">
    <text evidence="2">The sequence shown here is derived from an EMBL/GenBank/DDBJ whole genome shotgun (WGS) entry which is preliminary data.</text>
</comment>